<organism evidence="1">
    <name type="scientific">viral metagenome</name>
    <dbReference type="NCBI Taxonomy" id="1070528"/>
    <lineage>
        <taxon>unclassified sequences</taxon>
        <taxon>metagenomes</taxon>
        <taxon>organismal metagenomes</taxon>
    </lineage>
</organism>
<proteinExistence type="predicted"/>
<sequence>MEYPKLIKFKNKLEEDTYYLRKRDYIESLFFSIDTSENRQDKLTELTGYLENKDNELKSIKKLMETLVAKNSELEGLVELSNKSSNGESSVYKGEFAEKQMQYILTDLLGEEFDIDGDGSTKKMDIRLNHKTDNYTVGVEMKKKKTLSKRQDLDKFKRDKTSNNFRGAILINTQGPIGNIVKEKENFHLDNNELYIYSDDTTFVCILVQIFIKYLQCENKLVGNTMIDYIDMFSCIYNSWCDQKKAALKLDKQITNYLKKMNIPLANGHLFLLSKSGCKGTNTPY</sequence>
<accession>A0A6C0B477</accession>
<name>A0A6C0B477_9ZZZZ</name>
<reference evidence="1" key="1">
    <citation type="journal article" date="2020" name="Nature">
        <title>Giant virus diversity and host interactions through global metagenomics.</title>
        <authorList>
            <person name="Schulz F."/>
            <person name="Roux S."/>
            <person name="Paez-Espino D."/>
            <person name="Jungbluth S."/>
            <person name="Walsh D.A."/>
            <person name="Denef V.J."/>
            <person name="McMahon K.D."/>
            <person name="Konstantinidis K.T."/>
            <person name="Eloe-Fadrosh E.A."/>
            <person name="Kyrpides N.C."/>
            <person name="Woyke T."/>
        </authorList>
    </citation>
    <scope>NUCLEOTIDE SEQUENCE</scope>
    <source>
        <strain evidence="1">GVMAG-M-3300009422-16</strain>
    </source>
</reference>
<dbReference type="EMBL" id="MN739058">
    <property type="protein sequence ID" value="QHS86604.1"/>
    <property type="molecule type" value="Genomic_DNA"/>
</dbReference>
<protein>
    <submittedName>
        <fullName evidence="1">Uncharacterized protein</fullName>
    </submittedName>
</protein>
<dbReference type="AlphaFoldDB" id="A0A6C0B477"/>
<evidence type="ECO:0000313" key="1">
    <source>
        <dbReference type="EMBL" id="QHS86604.1"/>
    </source>
</evidence>